<evidence type="ECO:0000256" key="1">
    <source>
        <dbReference type="SAM" id="MobiDB-lite"/>
    </source>
</evidence>
<accession>A0A5K3FY75</accession>
<feature type="region of interest" description="Disordered" evidence="1">
    <location>
        <begin position="376"/>
        <end position="487"/>
    </location>
</feature>
<dbReference type="AlphaFoldDB" id="A0A5K3FY75"/>
<feature type="compositionally biased region" description="Basic and acidic residues" evidence="1">
    <location>
        <begin position="445"/>
        <end position="455"/>
    </location>
</feature>
<feature type="compositionally biased region" description="Polar residues" evidence="1">
    <location>
        <begin position="333"/>
        <end position="348"/>
    </location>
</feature>
<feature type="compositionally biased region" description="Basic residues" evidence="1">
    <location>
        <begin position="305"/>
        <end position="329"/>
    </location>
</feature>
<name>A0A5K3FY75_MESCO</name>
<reference evidence="2" key="1">
    <citation type="submission" date="2019-11" db="UniProtKB">
        <authorList>
            <consortium name="WormBaseParasite"/>
        </authorList>
    </citation>
    <scope>IDENTIFICATION</scope>
</reference>
<protein>
    <submittedName>
        <fullName evidence="2">PHD-type domain-containing protein</fullName>
    </submittedName>
</protein>
<proteinExistence type="predicted"/>
<feature type="region of interest" description="Disordered" evidence="1">
    <location>
        <begin position="511"/>
        <end position="589"/>
    </location>
</feature>
<evidence type="ECO:0000313" key="2">
    <source>
        <dbReference type="WBParaSite" id="MCU_011129-RA"/>
    </source>
</evidence>
<feature type="region of interest" description="Disordered" evidence="1">
    <location>
        <begin position="226"/>
        <end position="246"/>
    </location>
</feature>
<sequence length="589" mass="63695">MEWDTVEGAGLLQQFESSIITALVNLRQKQWKDCTAVVSDIRQLIGQLRSDFDSGIGRINAEKSDLIKEIEKRDFLIEGKDLEILGLRHQLRSMLMSKAVCTKCACEIVAPEIQSTKVAQETHKSRKRARFNLSVSASLESSTNPPVAVGATSTYFHRRPSEKRRCIAHSDGHISEDCPDPKSSSKSKVPNLLVAETQCDMGICDSDGSSLTSTLTRGIVNEAVNRSSVESKSPVAIPPLPDSAQGDKVADSIAYCPINMGAFSPPSQAFDASKVIRGAVNHLDLADYEPSIVDPPRSSEPSKQSKARAYSRHSQGKTHQSRRYHKPSCRHYQPQQQKVENRKYQPSPTKVDLISDVTGADLTTFPSISTSGVLADAESHQVNDGVPPKSIMPPPAAPLGAASTASRQNGNKRKCNSTKPPTDVFPSLGGSPTSLGAAKQVGVKKQLENSEELSKMKSPRQPAKAPTSSVTGSPGAPVSENEASKNVKVAVTCRDCEKYYQAAGYSAEEISKRVQESGKHRHPASPPGYDGGNLPSSTPEGFWNLGEITASANVGAENEATKSTADHTDQQGIRRLRRRRPLDFPKPPL</sequence>
<organism evidence="2">
    <name type="scientific">Mesocestoides corti</name>
    <name type="common">Flatworm</name>
    <dbReference type="NCBI Taxonomy" id="53468"/>
    <lineage>
        <taxon>Eukaryota</taxon>
        <taxon>Metazoa</taxon>
        <taxon>Spiralia</taxon>
        <taxon>Lophotrochozoa</taxon>
        <taxon>Platyhelminthes</taxon>
        <taxon>Cestoda</taxon>
        <taxon>Eucestoda</taxon>
        <taxon>Cyclophyllidea</taxon>
        <taxon>Mesocestoididae</taxon>
        <taxon>Mesocestoides</taxon>
    </lineage>
</organism>
<dbReference type="WBParaSite" id="MCU_011129-RA">
    <property type="protein sequence ID" value="MCU_011129-RA"/>
    <property type="gene ID" value="MCU_011129"/>
</dbReference>
<feature type="region of interest" description="Disordered" evidence="1">
    <location>
        <begin position="290"/>
        <end position="348"/>
    </location>
</feature>